<dbReference type="Pfam" id="PF05626">
    <property type="entry name" value="DUF790"/>
    <property type="match status" value="1"/>
</dbReference>
<dbReference type="RefSeq" id="WP_013679251.1">
    <property type="nucleotide sequence ID" value="NC_015315.1"/>
</dbReference>
<evidence type="ECO:0000313" key="2">
    <source>
        <dbReference type="Proteomes" id="UP000008138"/>
    </source>
</evidence>
<dbReference type="Proteomes" id="UP000008138">
    <property type="component" value="Chromosome"/>
</dbReference>
<organism evidence="1 2">
    <name type="scientific">Thermoproteus uzoniensis (strain 768-20)</name>
    <dbReference type="NCBI Taxonomy" id="999630"/>
    <lineage>
        <taxon>Archaea</taxon>
        <taxon>Thermoproteota</taxon>
        <taxon>Thermoprotei</taxon>
        <taxon>Thermoproteales</taxon>
        <taxon>Thermoproteaceae</taxon>
        <taxon>Thermoproteus</taxon>
    </lineage>
</organism>
<dbReference type="eggNOG" id="arCOG04356">
    <property type="taxonomic scope" value="Archaea"/>
</dbReference>
<keyword evidence="2" id="KW-1185">Reference proteome</keyword>
<name>F2L2X7_THEU7</name>
<dbReference type="PANTHER" id="PTHR39640:SF1">
    <property type="entry name" value="DUF790 FAMILY PROTEIN"/>
    <property type="match status" value="1"/>
</dbReference>
<dbReference type="STRING" id="999630.TUZN_0419"/>
<gene>
    <name evidence="1" type="ordered locus">TUZN_0419</name>
</gene>
<proteinExistence type="predicted"/>
<evidence type="ECO:0000313" key="1">
    <source>
        <dbReference type="EMBL" id="AEA11915.1"/>
    </source>
</evidence>
<dbReference type="EMBL" id="CP002590">
    <property type="protein sequence ID" value="AEA11915.1"/>
    <property type="molecule type" value="Genomic_DNA"/>
</dbReference>
<dbReference type="AlphaFoldDB" id="F2L2X7"/>
<reference key="2">
    <citation type="submission" date="2011-03" db="EMBL/GenBank/DDBJ databases">
        <title>Complete genome sequence of the thermoacidophilic crenarchaeon Thermoproteus uzoniensis 768-20.</title>
        <authorList>
            <person name="Mardanov A.V."/>
            <person name="Gumerov V.M."/>
            <person name="Beletsky A.V."/>
            <person name="Prokofeva M.I."/>
            <person name="Bonch-Osmolovskaya E.A."/>
            <person name="Ravin N.V."/>
            <person name="Skryabin K.G."/>
        </authorList>
    </citation>
    <scope>NUCLEOTIDE SEQUENCE</scope>
    <source>
        <strain>768-20</strain>
    </source>
</reference>
<protein>
    <recommendedName>
        <fullName evidence="3">Nuclease</fullName>
    </recommendedName>
</protein>
<dbReference type="PANTHER" id="PTHR39640">
    <property type="entry name" value="VNG6129C"/>
    <property type="match status" value="1"/>
</dbReference>
<dbReference type="OrthoDB" id="57367at2157"/>
<dbReference type="KEGG" id="tuz:TUZN_0419"/>
<dbReference type="InterPro" id="IPR008508">
    <property type="entry name" value="Bax1"/>
</dbReference>
<evidence type="ECO:0008006" key="3">
    <source>
        <dbReference type="Google" id="ProtNLM"/>
    </source>
</evidence>
<dbReference type="GeneID" id="10359964"/>
<accession>F2L2X7</accession>
<reference evidence="1 2" key="1">
    <citation type="journal article" date="2011" name="J. Bacteriol.">
        <title>Complete genome sequence of the thermoacidophilic crenarchaeon Thermoproteus uzoniensis 768-20.</title>
        <authorList>
            <person name="Mardanov A.V."/>
            <person name="Gumerov V.M."/>
            <person name="Beletsky A.V."/>
            <person name="Prokofeva M.I."/>
            <person name="Bonch-Osmolovskaya E.A."/>
            <person name="Ravin N.V."/>
            <person name="Skryabin K.G."/>
        </authorList>
    </citation>
    <scope>NUCLEOTIDE SEQUENCE [LARGE SCALE GENOMIC DNA]</scope>
    <source>
        <strain evidence="1 2">768-20</strain>
    </source>
</reference>
<dbReference type="PIRSF" id="PIRSF019435">
    <property type="entry name" value="UCP019435"/>
    <property type="match status" value="1"/>
</dbReference>
<dbReference type="HOGENOM" id="CLU_038336_0_0_2"/>
<sequence length="377" mass="42854">MIPLELLRASRRGDQVSPRYLRELWPAEYVLGAYKPGMRLAEARAKVEDAPFEPKLARGLAHIVERTIALEEVDRRLLTKIRLEVFREAAKAYPVVDEEGRRRVVEAVASRLKIPPEAVEAALAKIHEDELVIVRGPDISAEELAALYNTSLIQTLLFRSRRMAAYVVADGARVKELVRALKGLGLMYVAERAGDGIRLDIDGPVSAIKQTERYGTRLAKLVPYVISADDWRIEADIGLYGKVYKFVEAKSSAPRLAHRDIEPPQFDSTAEEEFYRNVSRLCAVQREPEALVVGNRVFIPDFKIGDLYVEIVGFWTPDYIARKYEKLAAAKIPLLVLVDERLALATWKDLPHYVVLYKDRPRLSDVFKYIKPYCARH</sequence>